<dbReference type="Proteomes" id="UP000689195">
    <property type="component" value="Unassembled WGS sequence"/>
</dbReference>
<organism evidence="2 3">
    <name type="scientific">Paramecium pentaurelia</name>
    <dbReference type="NCBI Taxonomy" id="43138"/>
    <lineage>
        <taxon>Eukaryota</taxon>
        <taxon>Sar</taxon>
        <taxon>Alveolata</taxon>
        <taxon>Ciliophora</taxon>
        <taxon>Intramacronucleata</taxon>
        <taxon>Oligohymenophorea</taxon>
        <taxon>Peniculida</taxon>
        <taxon>Parameciidae</taxon>
        <taxon>Paramecium</taxon>
    </lineage>
</organism>
<evidence type="ECO:0000259" key="1">
    <source>
        <dbReference type="Pfam" id="PF13847"/>
    </source>
</evidence>
<dbReference type="EMBL" id="CAJJDO010000044">
    <property type="protein sequence ID" value="CAD8166314.1"/>
    <property type="molecule type" value="Genomic_DNA"/>
</dbReference>
<evidence type="ECO:0000313" key="3">
    <source>
        <dbReference type="Proteomes" id="UP000689195"/>
    </source>
</evidence>
<evidence type="ECO:0000313" key="2">
    <source>
        <dbReference type="EMBL" id="CAD8166314.1"/>
    </source>
</evidence>
<dbReference type="OrthoDB" id="304827at2759"/>
<proteinExistence type="predicted"/>
<dbReference type="AlphaFoldDB" id="A0A8S1UPM4"/>
<accession>A0A8S1UPM4</accession>
<name>A0A8S1UPM4_9CILI</name>
<feature type="domain" description="Methyltransferase" evidence="1">
    <location>
        <begin position="146"/>
        <end position="261"/>
    </location>
</feature>
<dbReference type="InterPro" id="IPR025714">
    <property type="entry name" value="Methyltranfer_dom"/>
</dbReference>
<gene>
    <name evidence="2" type="ORF">PPENT_87.1.T0440086</name>
</gene>
<comment type="caution">
    <text evidence="2">The sequence shown here is derived from an EMBL/GenBank/DDBJ whole genome shotgun (WGS) entry which is preliminary data.</text>
</comment>
<reference evidence="2" key="1">
    <citation type="submission" date="2021-01" db="EMBL/GenBank/DDBJ databases">
        <authorList>
            <consortium name="Genoscope - CEA"/>
            <person name="William W."/>
        </authorList>
    </citation>
    <scope>NUCLEOTIDE SEQUENCE</scope>
</reference>
<dbReference type="Pfam" id="PF13847">
    <property type="entry name" value="Methyltransf_31"/>
    <property type="match status" value="1"/>
</dbReference>
<keyword evidence="3" id="KW-1185">Reference proteome</keyword>
<sequence length="342" mass="40116">MLNEPLFQLIRIIKESGLFKLPIGRMKRLIEDNLNFLLNYRLIQILIKFMSPFFESIIKIIKTNKILKVLYQINANYLIPFYIWIKIDSFIKNVDEKLVTIPIYDQIVLMFQNSILNEPQTTTQNTISIINKFAITQFWKNKTFKDQIILELECGNAGGLSFIAETYGPQICIGIDSSENQIQNNIKLFNQQTNLKFKNITPNELRSIESNKVDIIIGIELNKKLAFRNINMKSYLESSMNLLKEEGYLIISDFDTIQNLSQLEDYLINIDGLKLIEKQNLTIGLALAMQLQIAYIKQHQEIQGNWISKLINKKLRPHEQRLQQIKDRQKLYMVYVLRKSNF</sequence>
<protein>
    <recommendedName>
        <fullName evidence="1">Methyltransferase domain-containing protein</fullName>
    </recommendedName>
</protein>